<dbReference type="InterPro" id="IPR001810">
    <property type="entry name" value="F-box_dom"/>
</dbReference>
<dbReference type="EMBL" id="BJWK01000016">
    <property type="protein sequence ID" value="GEM11676.1"/>
    <property type="molecule type" value="Genomic_DNA"/>
</dbReference>
<evidence type="ECO:0000313" key="3">
    <source>
        <dbReference type="EMBL" id="GEM11676.1"/>
    </source>
</evidence>
<dbReference type="Gene3D" id="3.80.10.10">
    <property type="entry name" value="Ribonuclease Inhibitor"/>
    <property type="match status" value="2"/>
</dbReference>
<comment type="caution">
    <text evidence="3">The sequence shown here is derived from an EMBL/GenBank/DDBJ whole genome shotgun (WGS) entry which is preliminary data.</text>
</comment>
<reference evidence="3 4" key="1">
    <citation type="submission" date="2019-07" db="EMBL/GenBank/DDBJ databases">
        <title>Rhodotorula toruloides NBRC10032 genome sequencing.</title>
        <authorList>
            <person name="Shida Y."/>
            <person name="Takaku H."/>
            <person name="Ogasawara W."/>
            <person name="Mori K."/>
        </authorList>
    </citation>
    <scope>NUCLEOTIDE SEQUENCE [LARGE SCALE GENOMIC DNA]</scope>
    <source>
        <strain evidence="3 4">NBRC10032</strain>
    </source>
</reference>
<feature type="region of interest" description="Disordered" evidence="1">
    <location>
        <begin position="487"/>
        <end position="514"/>
    </location>
</feature>
<dbReference type="Pfam" id="PF12937">
    <property type="entry name" value="F-box-like"/>
    <property type="match status" value="1"/>
</dbReference>
<dbReference type="OrthoDB" id="2585512at2759"/>
<evidence type="ECO:0000256" key="1">
    <source>
        <dbReference type="SAM" id="MobiDB-lite"/>
    </source>
</evidence>
<feature type="compositionally biased region" description="Acidic residues" evidence="1">
    <location>
        <begin position="490"/>
        <end position="514"/>
    </location>
</feature>
<sequence>MPRQLSDLPPELLPAILKPLVARRDLYTVCLVCRSWSDVGQRLLLAHVRLFGRDLAIAPLLFQTLADNPHLAEHVRKLEVRVYPLSLILKERLETEWLVIRMLRNCKNCEELVWTRKGALTDRVFQAINSLRRLRSFECNAHTNLSPGSWDADHFVRLPPLRSLSLILPDRNIANILPSFFKRQKELASRADWAGTTLSDVLLLEEFSVLCRESAVINDALVRAIAPALANSRLTSLAFAGCTKLTGAPLLDLLPTLHHLRHLALEACNLHPSFFASAAPSLIQLRSIKLTHPGPRHTMLPAFFPALETLLHSTTNLTAFTLYYSGASSTGQREWPTLPLDFIASLAASVGPNLRKFEVSGVLIAVEAVEVLAQSATELRNLVLHLGQDFDLPRLTASFAPLSCLRTLHLLSQRTSVTADDVLTLAERCHSTLRQIGFRNRVWIVKRTYTTTPSADEAEDESPQQRTKVRFYETAAAFGAFRRNKYGAESDVETEVESESDFELPPEEEEQEDE</sequence>
<feature type="domain" description="F-box" evidence="2">
    <location>
        <begin position="5"/>
        <end position="40"/>
    </location>
</feature>
<gene>
    <name evidence="3" type="ORF">Rt10032_c16g5693</name>
</gene>
<proteinExistence type="predicted"/>
<evidence type="ECO:0000259" key="2">
    <source>
        <dbReference type="Pfam" id="PF12937"/>
    </source>
</evidence>
<dbReference type="InterPro" id="IPR032675">
    <property type="entry name" value="LRR_dom_sf"/>
</dbReference>
<accession>A0A511KP89</accession>
<dbReference type="CDD" id="cd09917">
    <property type="entry name" value="F-box_SF"/>
    <property type="match status" value="1"/>
</dbReference>
<name>A0A511KP89_RHOTO</name>
<protein>
    <submittedName>
        <fullName evidence="3">F-box domain, cyclin-like domain containing protein</fullName>
    </submittedName>
</protein>
<dbReference type="SUPFAM" id="SSF81383">
    <property type="entry name" value="F-box domain"/>
    <property type="match status" value="1"/>
</dbReference>
<dbReference type="Proteomes" id="UP000321518">
    <property type="component" value="Unassembled WGS sequence"/>
</dbReference>
<dbReference type="SUPFAM" id="SSF52047">
    <property type="entry name" value="RNI-like"/>
    <property type="match status" value="1"/>
</dbReference>
<dbReference type="InterPro" id="IPR036047">
    <property type="entry name" value="F-box-like_dom_sf"/>
</dbReference>
<evidence type="ECO:0000313" key="4">
    <source>
        <dbReference type="Proteomes" id="UP000321518"/>
    </source>
</evidence>
<organism evidence="3 4">
    <name type="scientific">Rhodotorula toruloides</name>
    <name type="common">Yeast</name>
    <name type="synonym">Rhodosporidium toruloides</name>
    <dbReference type="NCBI Taxonomy" id="5286"/>
    <lineage>
        <taxon>Eukaryota</taxon>
        <taxon>Fungi</taxon>
        <taxon>Dikarya</taxon>
        <taxon>Basidiomycota</taxon>
        <taxon>Pucciniomycotina</taxon>
        <taxon>Microbotryomycetes</taxon>
        <taxon>Sporidiobolales</taxon>
        <taxon>Sporidiobolaceae</taxon>
        <taxon>Rhodotorula</taxon>
    </lineage>
</organism>
<dbReference type="AlphaFoldDB" id="A0A511KP89"/>